<keyword evidence="5" id="KW-0238">DNA-binding</keyword>
<evidence type="ECO:0000256" key="2">
    <source>
        <dbReference type="ARBA" id="ARBA00022723"/>
    </source>
</evidence>
<dbReference type="Pfam" id="PF05699">
    <property type="entry name" value="Dimer_Tnp_hAT"/>
    <property type="match status" value="1"/>
</dbReference>
<dbReference type="InterPro" id="IPR007021">
    <property type="entry name" value="DUF659"/>
</dbReference>
<comment type="subcellular location">
    <subcellularLocation>
        <location evidence="1">Nucleus</location>
    </subcellularLocation>
</comment>
<dbReference type="InterPro" id="IPR008906">
    <property type="entry name" value="HATC_C_dom"/>
</dbReference>
<dbReference type="GO" id="GO:0046983">
    <property type="term" value="F:protein dimerization activity"/>
    <property type="evidence" value="ECO:0007669"/>
    <property type="project" value="InterPro"/>
</dbReference>
<dbReference type="PANTHER" id="PTHR32166:SF81">
    <property type="entry name" value="OS06G0658400 PROTEIN"/>
    <property type="match status" value="1"/>
</dbReference>
<proteinExistence type="predicted"/>
<evidence type="ECO:0000256" key="1">
    <source>
        <dbReference type="ARBA" id="ARBA00004123"/>
    </source>
</evidence>
<evidence type="ECO:0000256" key="6">
    <source>
        <dbReference type="ARBA" id="ARBA00023242"/>
    </source>
</evidence>
<dbReference type="Pfam" id="PF04937">
    <property type="entry name" value="DUF659"/>
    <property type="match status" value="1"/>
</dbReference>
<protein>
    <recommendedName>
        <fullName evidence="8">BED-type domain-containing protein</fullName>
    </recommendedName>
</protein>
<organism evidence="9">
    <name type="scientific">Saccharum hybrid cultivar R570</name>
    <dbReference type="NCBI Taxonomy" id="131158"/>
    <lineage>
        <taxon>Eukaryota</taxon>
        <taxon>Viridiplantae</taxon>
        <taxon>Streptophyta</taxon>
        <taxon>Embryophyta</taxon>
        <taxon>Tracheophyta</taxon>
        <taxon>Spermatophyta</taxon>
        <taxon>Magnoliopsida</taxon>
        <taxon>Liliopsida</taxon>
        <taxon>Poales</taxon>
        <taxon>Poaceae</taxon>
        <taxon>PACMAD clade</taxon>
        <taxon>Panicoideae</taxon>
        <taxon>Andropogonodae</taxon>
        <taxon>Andropogoneae</taxon>
        <taxon>Saccharinae</taxon>
        <taxon>Saccharum</taxon>
        <taxon>Saccharum officinarum species complex</taxon>
    </lineage>
</organism>
<feature type="domain" description="BED-type" evidence="8">
    <location>
        <begin position="19"/>
        <end position="80"/>
    </location>
</feature>
<keyword evidence="6" id="KW-0539">Nucleus</keyword>
<dbReference type="PROSITE" id="PS50808">
    <property type="entry name" value="ZF_BED"/>
    <property type="match status" value="1"/>
</dbReference>
<evidence type="ECO:0000259" key="8">
    <source>
        <dbReference type="PROSITE" id="PS50808"/>
    </source>
</evidence>
<keyword evidence="3 7" id="KW-0863">Zinc-finger</keyword>
<dbReference type="GO" id="GO:0008270">
    <property type="term" value="F:zinc ion binding"/>
    <property type="evidence" value="ECO:0007669"/>
    <property type="project" value="UniProtKB-KW"/>
</dbReference>
<gene>
    <name evidence="9" type="ORF">SHCRBa_026_H12_R_10</name>
</gene>
<reference evidence="9" key="1">
    <citation type="submission" date="2013-05" db="EMBL/GenBank/DDBJ databases">
        <title>Building the sugarcane genome for biotechnology and identifying evolutionary trends.</title>
        <authorList>
            <person name="De Setta N."/>
            <person name="Monteiro-Vitorello C.B."/>
            <person name="Metcalfe C.J."/>
            <person name="Cruz G.M.Q."/>
            <person name="Del Bem L.E."/>
            <person name="Vicentini R."/>
            <person name="Nogueira F.T.S."/>
            <person name="Campos R.A."/>
            <person name="Nunes S.L."/>
            <person name="Turrini P.C.G."/>
            <person name="Vieira A.P."/>
            <person name="Cruz E.A.O."/>
            <person name="Correa T.C.S."/>
            <person name="Hotta C.T."/>
            <person name="de Mello-Varani A."/>
            <person name="Vautrin S."/>
            <person name="Trindade A.S."/>
            <person name="Vilela M.M."/>
            <person name="Horta C.L."/>
            <person name="Sato P.M."/>
            <person name="de Andrade R.F."/>
            <person name="Nishiyama M.Y."/>
            <person name="Cardoso-Silva C.B."/>
            <person name="Scortecci K.C."/>
            <person name="Garcia A.A.F."/>
            <person name="Carneiro M.S."/>
            <person name="Kim C."/>
            <person name="Paterson A.H."/>
            <person name="Berges H."/>
            <person name="D'Hont A."/>
            <person name="de-Souza A.P."/>
            <person name="Souza G.M."/>
            <person name="Vincentz M."/>
            <person name="Kitajima J.P."/>
            <person name="Van Sluys M.-A."/>
        </authorList>
    </citation>
    <scope>NUCLEOTIDE SEQUENCE</scope>
</reference>
<dbReference type="AlphaFoldDB" id="A0A059Q2Y7"/>
<dbReference type="GO" id="GO:0005634">
    <property type="term" value="C:nucleus"/>
    <property type="evidence" value="ECO:0007669"/>
    <property type="project" value="UniProtKB-SubCell"/>
</dbReference>
<evidence type="ECO:0000256" key="3">
    <source>
        <dbReference type="ARBA" id="ARBA00022771"/>
    </source>
</evidence>
<dbReference type="GO" id="GO:0003677">
    <property type="term" value="F:DNA binding"/>
    <property type="evidence" value="ECO:0007669"/>
    <property type="project" value="UniProtKB-KW"/>
</dbReference>
<keyword evidence="4" id="KW-0862">Zinc</keyword>
<dbReference type="InterPro" id="IPR012337">
    <property type="entry name" value="RNaseH-like_sf"/>
</dbReference>
<evidence type="ECO:0000256" key="5">
    <source>
        <dbReference type="ARBA" id="ARBA00023125"/>
    </source>
</evidence>
<dbReference type="PANTHER" id="PTHR32166">
    <property type="entry name" value="OSJNBA0013A04.12 PROTEIN"/>
    <property type="match status" value="1"/>
</dbReference>
<name>A0A059Q2Y7_9POAL</name>
<evidence type="ECO:0000256" key="4">
    <source>
        <dbReference type="ARBA" id="ARBA00022833"/>
    </source>
</evidence>
<dbReference type="EMBL" id="KF184739">
    <property type="protein sequence ID" value="AGT16656.1"/>
    <property type="molecule type" value="Genomic_DNA"/>
</dbReference>
<keyword evidence="2" id="KW-0479">Metal-binding</keyword>
<accession>A0A059Q2Y7</accession>
<dbReference type="SUPFAM" id="SSF53098">
    <property type="entry name" value="Ribonuclease H-like"/>
    <property type="match status" value="1"/>
</dbReference>
<evidence type="ECO:0000313" key="9">
    <source>
        <dbReference type="EMBL" id="AGT16656.1"/>
    </source>
</evidence>
<sequence>MALPPHDERAPIEVDDQQKKKNPLWKHVVLLEKAAAGGNAVWRCKYCNLEYKGSYSRIKSHLLWITGGGIKICTTITKSILVQLKSEIAEAADEIDKSKARAIPLPVANVDASSSAGFAYSTKKRRSSALEKAFDMDTRNQMDALIARLFYSGGMSFNIARNPYYRESYKFAANHTLGGYVPPSYNKLRTTLLKQERVHVESLLDRMKSVWAEKGKPMFLRAIVASGEEKTKEYIAKKLIQVVEEVGPKNVVQIITDNAANCKGAGLIVQQKYDNIFWIPCIQEIVYDELHWITLIAGDANMIKNYIMNHGMRLSMFNEFSKLKLLDVAETRFASVVVMLKRFLMVKRALQSMVISDAWETYKDDNAGTARHVREKFFCRKFFPVLKDLNQVKDEYSRFATCSEELNDFDSIYDRWVLDPLKWWANHGQPIPMLQKLALKLLNQPASSSSCERNWSTYNFIHSIQRNKLAPERAEDLVFIHNNLRLLSRKAKDYSTWPTRMWDVGGDGFESLSGVGILEVADLSLDEHEMESVSF</sequence>
<dbReference type="InterPro" id="IPR003656">
    <property type="entry name" value="Znf_BED"/>
</dbReference>
<evidence type="ECO:0000256" key="7">
    <source>
        <dbReference type="PROSITE-ProRule" id="PRU00027"/>
    </source>
</evidence>